<evidence type="ECO:0000313" key="12">
    <source>
        <dbReference type="Proteomes" id="UP001497512"/>
    </source>
</evidence>
<comment type="similarity">
    <text evidence="1 8 9">Belongs to the thiolase-like superfamily. Beta-ketoacyl-ACP synthases family.</text>
</comment>
<proteinExistence type="inferred from homology"/>
<dbReference type="InterPro" id="IPR000794">
    <property type="entry name" value="Beta-ketoacyl_synthase"/>
</dbReference>
<dbReference type="PANTHER" id="PTHR11712:SF297">
    <property type="entry name" value="3-OXOACYL-[ACYL-CARRIER-PROTEIN] SYNTHASE, MITOCHONDRIAL"/>
    <property type="match status" value="1"/>
</dbReference>
<evidence type="ECO:0000256" key="9">
    <source>
        <dbReference type="RuleBase" id="RU003694"/>
    </source>
</evidence>
<dbReference type="InterPro" id="IPR016039">
    <property type="entry name" value="Thiolase-like"/>
</dbReference>
<dbReference type="NCBIfam" id="TIGR03150">
    <property type="entry name" value="fabF"/>
    <property type="match status" value="1"/>
</dbReference>
<evidence type="ECO:0000256" key="2">
    <source>
        <dbReference type="ARBA" id="ARBA00022516"/>
    </source>
</evidence>
<keyword evidence="5" id="KW-0443">Lipid metabolism</keyword>
<dbReference type="PIRSF" id="PIRSF000447">
    <property type="entry name" value="KAS_II"/>
    <property type="match status" value="1"/>
</dbReference>
<dbReference type="InterPro" id="IPR020841">
    <property type="entry name" value="PKS_Beta-ketoAc_synthase_dom"/>
</dbReference>
<dbReference type="CDD" id="cd00834">
    <property type="entry name" value="KAS_I_II"/>
    <property type="match status" value="1"/>
</dbReference>
<evidence type="ECO:0000256" key="1">
    <source>
        <dbReference type="ARBA" id="ARBA00008467"/>
    </source>
</evidence>
<keyword evidence="12" id="KW-1185">Reference proteome</keyword>
<feature type="domain" description="Ketosynthase family 3 (KS3)" evidence="10">
    <location>
        <begin position="39"/>
        <end position="462"/>
    </location>
</feature>
<keyword evidence="6 8" id="KW-0275">Fatty acid biosynthesis</keyword>
<dbReference type="Gene3D" id="3.40.47.10">
    <property type="match status" value="1"/>
</dbReference>
<dbReference type="SMART" id="SM00825">
    <property type="entry name" value="PKS_KS"/>
    <property type="match status" value="1"/>
</dbReference>
<keyword evidence="3 8" id="KW-0808">Transferase</keyword>
<reference evidence="11" key="1">
    <citation type="submission" date="2024-02" db="EMBL/GenBank/DDBJ databases">
        <authorList>
            <consortium name="ELIXIR-Norway"/>
            <consortium name="Elixir Norway"/>
        </authorList>
    </citation>
    <scope>NUCLEOTIDE SEQUENCE</scope>
</reference>
<dbReference type="PANTHER" id="PTHR11712">
    <property type="entry name" value="POLYKETIDE SYNTHASE-RELATED"/>
    <property type="match status" value="1"/>
</dbReference>
<sequence>MSNLRVWDVQFDGFRFSISNSYSSSSSGGGFRPPPVQPQRRVVVTGLGLVTPLGTGVQTSWDQLLAGKTGVRALTVQDLKLTDDKLLQMLPSQVAAPVLHGTSPGAFDDSKWQNLVAPHFITYALCAAEEALTDANWHPQEPSGLEHTGVAIGGGIGCISDMLEAAQLVTEQRLRRLSPFFIPRILINMAAGHVSIRYGFKGPNHAAVTACASGAHSVGDAARMIRFGDADVMVAGGTEASIDTLSIAGFCRARALSTKFNNDPERSSRPFDKDRDGFVMGEGAGVIVLEEYEHAMERGAKIYAEVRGYGMSGDAYHITQPSSEGRGAILAMTRALRQAGLQPEEIDYINAHATSTPLGDVVEARAIQAVFKEHASCSRLAFSSTKGATGHLLGAAGAVEAIFAILALHHGVAPATLNVQQPDPIFHDHFSPLISPRPMPIRAVLTNSFGFGGTNASLVFSSPP</sequence>
<dbReference type="Pfam" id="PF00109">
    <property type="entry name" value="ketoacyl-synt"/>
    <property type="match status" value="1"/>
</dbReference>
<dbReference type="NCBIfam" id="NF005589">
    <property type="entry name" value="PRK07314.1"/>
    <property type="match status" value="1"/>
</dbReference>
<dbReference type="Proteomes" id="UP001497512">
    <property type="component" value="Chromosome 3"/>
</dbReference>
<organism evidence="11 12">
    <name type="scientific">Sphagnum troendelagicum</name>
    <dbReference type="NCBI Taxonomy" id="128251"/>
    <lineage>
        <taxon>Eukaryota</taxon>
        <taxon>Viridiplantae</taxon>
        <taxon>Streptophyta</taxon>
        <taxon>Embryophyta</taxon>
        <taxon>Bryophyta</taxon>
        <taxon>Sphagnophytina</taxon>
        <taxon>Sphagnopsida</taxon>
        <taxon>Sphagnales</taxon>
        <taxon>Sphagnaceae</taxon>
        <taxon>Sphagnum</taxon>
    </lineage>
</organism>
<keyword evidence="4" id="KW-0276">Fatty acid metabolism</keyword>
<dbReference type="InterPro" id="IPR017568">
    <property type="entry name" value="3-oxoacyl-ACP_synth-2"/>
</dbReference>
<gene>
    <name evidence="11" type="ORF">CSSPTR1EN2_LOCUS14913</name>
</gene>
<dbReference type="NCBIfam" id="NF004970">
    <property type="entry name" value="PRK06333.1"/>
    <property type="match status" value="1"/>
</dbReference>
<dbReference type="InterPro" id="IPR014030">
    <property type="entry name" value="Ketoacyl_synth_N"/>
</dbReference>
<evidence type="ECO:0000259" key="10">
    <source>
        <dbReference type="PROSITE" id="PS52004"/>
    </source>
</evidence>
<evidence type="ECO:0000256" key="7">
    <source>
        <dbReference type="ARBA" id="ARBA00023315"/>
    </source>
</evidence>
<protein>
    <recommendedName>
        <fullName evidence="8">3-oxoacyl-[acyl-carrier-protein] synthase</fullName>
    </recommendedName>
</protein>
<name>A0ABP0UEZ1_9BRYO</name>
<accession>A0ABP0UEZ1</accession>
<evidence type="ECO:0000256" key="5">
    <source>
        <dbReference type="ARBA" id="ARBA00023098"/>
    </source>
</evidence>
<evidence type="ECO:0000256" key="8">
    <source>
        <dbReference type="PIRNR" id="PIRNR000447"/>
    </source>
</evidence>
<evidence type="ECO:0000313" key="11">
    <source>
        <dbReference type="EMBL" id="CAK9219844.1"/>
    </source>
</evidence>
<evidence type="ECO:0000256" key="4">
    <source>
        <dbReference type="ARBA" id="ARBA00022832"/>
    </source>
</evidence>
<dbReference type="Pfam" id="PF02801">
    <property type="entry name" value="Ketoacyl-synt_C"/>
    <property type="match status" value="1"/>
</dbReference>
<dbReference type="EMBL" id="OZ019895">
    <property type="protein sequence ID" value="CAK9219844.1"/>
    <property type="molecule type" value="Genomic_DNA"/>
</dbReference>
<keyword evidence="2 8" id="KW-0444">Lipid biosynthesis</keyword>
<dbReference type="PROSITE" id="PS00606">
    <property type="entry name" value="KS3_1"/>
    <property type="match status" value="1"/>
</dbReference>
<dbReference type="PROSITE" id="PS52004">
    <property type="entry name" value="KS3_2"/>
    <property type="match status" value="1"/>
</dbReference>
<dbReference type="SUPFAM" id="SSF53901">
    <property type="entry name" value="Thiolase-like"/>
    <property type="match status" value="2"/>
</dbReference>
<evidence type="ECO:0000256" key="6">
    <source>
        <dbReference type="ARBA" id="ARBA00023160"/>
    </source>
</evidence>
<keyword evidence="7" id="KW-0012">Acyltransferase</keyword>
<evidence type="ECO:0000256" key="3">
    <source>
        <dbReference type="ARBA" id="ARBA00022679"/>
    </source>
</evidence>
<dbReference type="InterPro" id="IPR014031">
    <property type="entry name" value="Ketoacyl_synth_C"/>
</dbReference>
<dbReference type="InterPro" id="IPR018201">
    <property type="entry name" value="Ketoacyl_synth_AS"/>
</dbReference>